<comment type="caution">
    <text evidence="2">The sequence shown here is derived from an EMBL/GenBank/DDBJ whole genome shotgun (WGS) entry which is preliminary data.</text>
</comment>
<feature type="compositionally biased region" description="Acidic residues" evidence="1">
    <location>
        <begin position="61"/>
        <end position="75"/>
    </location>
</feature>
<feature type="region of interest" description="Disordered" evidence="1">
    <location>
        <begin position="91"/>
        <end position="117"/>
    </location>
</feature>
<feature type="compositionally biased region" description="Polar residues" evidence="1">
    <location>
        <begin position="408"/>
        <end position="425"/>
    </location>
</feature>
<dbReference type="Pfam" id="PF15385">
    <property type="entry name" value="SARG"/>
    <property type="match status" value="1"/>
</dbReference>
<reference evidence="2" key="1">
    <citation type="submission" date="2021-01" db="EMBL/GenBank/DDBJ databases">
        <title>A chromosome-scale assembly of European eel, Anguilla anguilla.</title>
        <authorList>
            <person name="Henkel C."/>
            <person name="Jong-Raadsen S.A."/>
            <person name="Dufour S."/>
            <person name="Weltzien F.-A."/>
            <person name="Palstra A.P."/>
            <person name="Pelster B."/>
            <person name="Spaink H.P."/>
            <person name="Van Den Thillart G.E."/>
            <person name="Jansen H."/>
            <person name="Zahm M."/>
            <person name="Klopp C."/>
            <person name="Cedric C."/>
            <person name="Louis A."/>
            <person name="Berthelot C."/>
            <person name="Parey E."/>
            <person name="Roest Crollius H."/>
            <person name="Montfort J."/>
            <person name="Robinson-Rechavi M."/>
            <person name="Bucao C."/>
            <person name="Bouchez O."/>
            <person name="Gislard M."/>
            <person name="Lluch J."/>
            <person name="Milhes M."/>
            <person name="Lampietro C."/>
            <person name="Lopez Roques C."/>
            <person name="Donnadieu C."/>
            <person name="Braasch I."/>
            <person name="Desvignes T."/>
            <person name="Postlethwait J."/>
            <person name="Bobe J."/>
            <person name="Guiguen Y."/>
            <person name="Dirks R."/>
        </authorList>
    </citation>
    <scope>NUCLEOTIDE SEQUENCE</scope>
    <source>
        <strain evidence="2">Tag_6206</strain>
        <tissue evidence="2">Liver</tissue>
    </source>
</reference>
<feature type="region of interest" description="Disordered" evidence="1">
    <location>
        <begin position="61"/>
        <end position="80"/>
    </location>
</feature>
<keyword evidence="3" id="KW-1185">Reference proteome</keyword>
<feature type="region of interest" description="Disordered" evidence="1">
    <location>
        <begin position="239"/>
        <end position="497"/>
    </location>
</feature>
<accession>A0A9D3LXN4</accession>
<feature type="region of interest" description="Disordered" evidence="1">
    <location>
        <begin position="139"/>
        <end position="162"/>
    </location>
</feature>
<feature type="compositionally biased region" description="Basic and acidic residues" evidence="1">
    <location>
        <begin position="322"/>
        <end position="337"/>
    </location>
</feature>
<feature type="compositionally biased region" description="Pro residues" evidence="1">
    <location>
        <begin position="251"/>
        <end position="261"/>
    </location>
</feature>
<feature type="compositionally biased region" description="Polar residues" evidence="1">
    <location>
        <begin position="436"/>
        <end position="450"/>
    </location>
</feature>
<feature type="region of interest" description="Disordered" evidence="1">
    <location>
        <begin position="189"/>
        <end position="217"/>
    </location>
</feature>
<dbReference type="InterPro" id="IPR026152">
    <property type="entry name" value="SARG"/>
</dbReference>
<evidence type="ECO:0008006" key="4">
    <source>
        <dbReference type="Google" id="ProtNLM"/>
    </source>
</evidence>
<evidence type="ECO:0000313" key="3">
    <source>
        <dbReference type="Proteomes" id="UP001044222"/>
    </source>
</evidence>
<feature type="compositionally biased region" description="Low complexity" evidence="1">
    <location>
        <begin position="298"/>
        <end position="313"/>
    </location>
</feature>
<dbReference type="AlphaFoldDB" id="A0A9D3LXN4"/>
<feature type="compositionally biased region" description="Polar residues" evidence="1">
    <location>
        <begin position="91"/>
        <end position="108"/>
    </location>
</feature>
<dbReference type="OrthoDB" id="9898538at2759"/>
<feature type="compositionally biased region" description="Basic and acidic residues" evidence="1">
    <location>
        <begin position="389"/>
        <end position="407"/>
    </location>
</feature>
<organism evidence="2 3">
    <name type="scientific">Anguilla anguilla</name>
    <name type="common">European freshwater eel</name>
    <name type="synonym">Muraena anguilla</name>
    <dbReference type="NCBI Taxonomy" id="7936"/>
    <lineage>
        <taxon>Eukaryota</taxon>
        <taxon>Metazoa</taxon>
        <taxon>Chordata</taxon>
        <taxon>Craniata</taxon>
        <taxon>Vertebrata</taxon>
        <taxon>Euteleostomi</taxon>
        <taxon>Actinopterygii</taxon>
        <taxon>Neopterygii</taxon>
        <taxon>Teleostei</taxon>
        <taxon>Anguilliformes</taxon>
        <taxon>Anguillidae</taxon>
        <taxon>Anguilla</taxon>
    </lineage>
</organism>
<name>A0A9D3LXN4_ANGAN</name>
<proteinExistence type="predicted"/>
<gene>
    <name evidence="2" type="ORF">ANANG_G00222110</name>
</gene>
<evidence type="ECO:0000313" key="2">
    <source>
        <dbReference type="EMBL" id="KAG5838281.1"/>
    </source>
</evidence>
<dbReference type="PANTHER" id="PTHR21555">
    <property type="entry name" value="SPECIFICALLY ANDROGEN-REGULATED GENE PROTEIN"/>
    <property type="match status" value="1"/>
</dbReference>
<sequence>MPESDTWTGGVAMETMTSMDSAGSCDSVVSVNSVFSDDSLEHLSPEERACLMFLEETIESLEAEEDSGLSTDEPEDRLPMPNSLVAKMVQRTSSMGQSRMDDVSNNPYNHPMKDHKASSYLVPSPLVLANNGSSTLPKAGVGVGAGTDPLPATTPRLTDLPPDRVDLVHLPINVSPDIDPGQGNVLVIPPPTDFRDEPVEQEDLPGGSTPLLRRPLSQGDIMQLLRKSVSKDEAKLLTVTHDDQSHNGNSPPSPSETPPASPYDFDEPKNHPPAVAPKPKRLPSNIILKTSKGPIPSPVSSPDQSTSSSCTSPNDKILMDPQKVRMEALRKLGLLKDDEVDSGPTHSTPPYSPKLHRSWEHPPSLVTPASTDPPQIDIPKAQSSPNLPRAKEAREPKFHGEYRERSSSELPSVTRPSRTISTGEKSATLERMGSGLSYSSMGQISTSSGQDKGLPKSLEMDSLSQLRNTRPRPASLGNGKDFRTIQGDAPRTAAPGTAVAKPPEFGDGVRHLQASSSQKLPRSQGVSVLITPRSKSGEDRREALRKLGLLKD</sequence>
<dbReference type="EMBL" id="JAFIRN010000012">
    <property type="protein sequence ID" value="KAG5838281.1"/>
    <property type="molecule type" value="Genomic_DNA"/>
</dbReference>
<dbReference type="Proteomes" id="UP001044222">
    <property type="component" value="Chromosome 12"/>
</dbReference>
<dbReference type="OMA" id="KHQDEKR"/>
<protein>
    <recommendedName>
        <fullName evidence="4">Specifically androgen-regulated gene protein</fullName>
    </recommendedName>
</protein>
<evidence type="ECO:0000256" key="1">
    <source>
        <dbReference type="SAM" id="MobiDB-lite"/>
    </source>
</evidence>
<dbReference type="PANTHER" id="PTHR21555:SF0">
    <property type="entry name" value="SPECIFICALLY ANDROGEN-REGULATED GENE PROTEIN"/>
    <property type="match status" value="1"/>
</dbReference>